<dbReference type="RefSeq" id="WP_112095341.1">
    <property type="nucleotide sequence ID" value="NZ_QMBP01000001.1"/>
</dbReference>
<dbReference type="Proteomes" id="UP000251558">
    <property type="component" value="Unassembled WGS sequence"/>
</dbReference>
<protein>
    <recommendedName>
        <fullName evidence="4">Protoheme IX farnesyltransferase</fullName>
    </recommendedName>
</protein>
<evidence type="ECO:0000313" key="3">
    <source>
        <dbReference type="Proteomes" id="UP000251558"/>
    </source>
</evidence>
<sequence length="63" mass="6685">MIVADKKLELVTLTERQKKARRNRSIAIGFALAALVIIFYVATVVRFGHQGASITGSGLLGGG</sequence>
<reference evidence="2 3" key="1">
    <citation type="submission" date="2018-07" db="EMBL/GenBank/DDBJ databases">
        <title>Diversity of Mesorhizobium strains in Brazil.</title>
        <authorList>
            <person name="Helene L.C.F."/>
            <person name="Dall'Agnol R."/>
            <person name="Delamuta J.R.M."/>
            <person name="Hungria M."/>
        </authorList>
    </citation>
    <scope>NUCLEOTIDE SEQUENCE [LARGE SCALE GENOMIC DNA]</scope>
    <source>
        <strain evidence="2 3">AC99b</strain>
    </source>
</reference>
<keyword evidence="3" id="KW-1185">Reference proteome</keyword>
<feature type="transmembrane region" description="Helical" evidence="1">
    <location>
        <begin position="26"/>
        <end position="47"/>
    </location>
</feature>
<gene>
    <name evidence="2" type="ORF">DPM33_02760</name>
</gene>
<keyword evidence="1" id="KW-1133">Transmembrane helix</keyword>
<name>A0A330HZ59_9HYPH</name>
<dbReference type="OrthoDB" id="8243434at2"/>
<keyword evidence="1" id="KW-0812">Transmembrane</keyword>
<evidence type="ECO:0008006" key="4">
    <source>
        <dbReference type="Google" id="ProtNLM"/>
    </source>
</evidence>
<comment type="caution">
    <text evidence="2">The sequence shown here is derived from an EMBL/GenBank/DDBJ whole genome shotgun (WGS) entry which is preliminary data.</text>
</comment>
<accession>A0A330HZ59</accession>
<keyword evidence="1" id="KW-0472">Membrane</keyword>
<evidence type="ECO:0000256" key="1">
    <source>
        <dbReference type="SAM" id="Phobius"/>
    </source>
</evidence>
<organism evidence="2 3">
    <name type="scientific">Mesorhizobium hawassense</name>
    <dbReference type="NCBI Taxonomy" id="1209954"/>
    <lineage>
        <taxon>Bacteria</taxon>
        <taxon>Pseudomonadati</taxon>
        <taxon>Pseudomonadota</taxon>
        <taxon>Alphaproteobacteria</taxon>
        <taxon>Hyphomicrobiales</taxon>
        <taxon>Phyllobacteriaceae</taxon>
        <taxon>Mesorhizobium</taxon>
    </lineage>
</organism>
<dbReference type="EMBL" id="QMBP01000001">
    <property type="protein sequence ID" value="RAZ92810.1"/>
    <property type="molecule type" value="Genomic_DNA"/>
</dbReference>
<proteinExistence type="predicted"/>
<evidence type="ECO:0000313" key="2">
    <source>
        <dbReference type="EMBL" id="RAZ92810.1"/>
    </source>
</evidence>
<dbReference type="AlphaFoldDB" id="A0A330HZ59"/>